<dbReference type="Pfam" id="PF00034">
    <property type="entry name" value="Cytochrom_C"/>
    <property type="match status" value="1"/>
</dbReference>
<evidence type="ECO:0000256" key="3">
    <source>
        <dbReference type="ARBA" id="ARBA00022723"/>
    </source>
</evidence>
<reference evidence="9 10" key="1">
    <citation type="submission" date="2019-06" db="EMBL/GenBank/DDBJ databases">
        <authorList>
            <person name="Li M."/>
        </authorList>
    </citation>
    <scope>NUCLEOTIDE SEQUENCE [LARGE SCALE GENOMIC DNA]</scope>
    <source>
        <strain evidence="9 10">BGMRC6574</strain>
    </source>
</reference>
<dbReference type="AlphaFoldDB" id="A0A506U1Q2"/>
<dbReference type="PROSITE" id="PS51007">
    <property type="entry name" value="CYTC"/>
    <property type="match status" value="1"/>
</dbReference>
<evidence type="ECO:0000313" key="9">
    <source>
        <dbReference type="EMBL" id="TPW25777.1"/>
    </source>
</evidence>
<evidence type="ECO:0000256" key="4">
    <source>
        <dbReference type="ARBA" id="ARBA00022982"/>
    </source>
</evidence>
<name>A0A506U1Q2_9HYPH</name>
<comment type="caution">
    <text evidence="9">The sequence shown here is derived from an EMBL/GenBank/DDBJ whole genome shotgun (WGS) entry which is preliminary data.</text>
</comment>
<gene>
    <name evidence="9" type="ORF">FJU11_17880</name>
</gene>
<dbReference type="GO" id="GO:0046872">
    <property type="term" value="F:metal ion binding"/>
    <property type="evidence" value="ECO:0007669"/>
    <property type="project" value="UniProtKB-KW"/>
</dbReference>
<dbReference type="InterPro" id="IPR009056">
    <property type="entry name" value="Cyt_c-like_dom"/>
</dbReference>
<feature type="compositionally biased region" description="Polar residues" evidence="7">
    <location>
        <begin position="316"/>
        <end position="365"/>
    </location>
</feature>
<dbReference type="InterPro" id="IPR002327">
    <property type="entry name" value="Cyt_c_1A/1B"/>
</dbReference>
<feature type="domain" description="Cytochrome c" evidence="8">
    <location>
        <begin position="71"/>
        <end position="175"/>
    </location>
</feature>
<keyword evidence="5 6" id="KW-0408">Iron</keyword>
<dbReference type="GO" id="GO:0020037">
    <property type="term" value="F:heme binding"/>
    <property type="evidence" value="ECO:0007669"/>
    <property type="project" value="InterPro"/>
</dbReference>
<dbReference type="OrthoDB" id="9805828at2"/>
<feature type="compositionally biased region" description="Low complexity" evidence="7">
    <location>
        <begin position="267"/>
        <end position="277"/>
    </location>
</feature>
<keyword evidence="1" id="KW-0813">Transport</keyword>
<dbReference type="SUPFAM" id="SSF46626">
    <property type="entry name" value="Cytochrome c"/>
    <property type="match status" value="1"/>
</dbReference>
<dbReference type="Gene3D" id="1.10.760.10">
    <property type="entry name" value="Cytochrome c-like domain"/>
    <property type="match status" value="1"/>
</dbReference>
<feature type="compositionally biased region" description="Low complexity" evidence="7">
    <location>
        <begin position="204"/>
        <end position="215"/>
    </location>
</feature>
<dbReference type="RefSeq" id="WP_141168437.1">
    <property type="nucleotide sequence ID" value="NZ_VHLH01000054.1"/>
</dbReference>
<dbReference type="GO" id="GO:0009055">
    <property type="term" value="F:electron transfer activity"/>
    <property type="evidence" value="ECO:0007669"/>
    <property type="project" value="InterPro"/>
</dbReference>
<evidence type="ECO:0000259" key="8">
    <source>
        <dbReference type="PROSITE" id="PS51007"/>
    </source>
</evidence>
<protein>
    <submittedName>
        <fullName evidence="9">C-type cytochrome</fullName>
    </submittedName>
</protein>
<keyword evidence="10" id="KW-1185">Reference proteome</keyword>
<sequence length="372" mass="36741">MNSAFLNMAAGAFLGTCFVAMSLSILSGAIYDSPTPAKEGFVIKAAVPEGGGSSQSQKPEVPPIAPLLASADPAEGKSIFKKCQTCHNGEKGGPNKIGPNLWGVVGRPIASHEGFSYSSGMKDFSDGGKEHWTYDHLNHFIHDPQGVVKGTAMTFAGVKDDQQRADVIAYLHTLSDDPVPFPKPDEGKKEGKDSASSGDGGDAKAGNGDAGNAKAKASEGADSQNADSGPKGASGTGNATDENGASAAGDNGAGDGGSGSGSGSGNASGDTNGNASGSTGGNAGSNTNDSNAGGSGDKGSNAADSGKANSGDAGSAGQSEPNGVTNSDQSSEPRTLSPSDQPATTDDPNAGSQSQTQKSNEQSGQKVPDDAQ</sequence>
<keyword evidence="2 6" id="KW-0349">Heme</keyword>
<evidence type="ECO:0000256" key="1">
    <source>
        <dbReference type="ARBA" id="ARBA00022448"/>
    </source>
</evidence>
<accession>A0A506U1Q2</accession>
<organism evidence="9 10">
    <name type="scientific">Pararhizobium mangrovi</name>
    <dbReference type="NCBI Taxonomy" id="2590452"/>
    <lineage>
        <taxon>Bacteria</taxon>
        <taxon>Pseudomonadati</taxon>
        <taxon>Pseudomonadota</taxon>
        <taxon>Alphaproteobacteria</taxon>
        <taxon>Hyphomicrobiales</taxon>
        <taxon>Rhizobiaceae</taxon>
        <taxon>Rhizobium/Agrobacterium group</taxon>
        <taxon>Pararhizobium</taxon>
    </lineage>
</organism>
<feature type="compositionally biased region" description="Gly residues" evidence="7">
    <location>
        <begin position="251"/>
        <end position="266"/>
    </location>
</feature>
<keyword evidence="4" id="KW-0249">Electron transport</keyword>
<dbReference type="InterPro" id="IPR036909">
    <property type="entry name" value="Cyt_c-like_dom_sf"/>
</dbReference>
<evidence type="ECO:0000256" key="6">
    <source>
        <dbReference type="PROSITE-ProRule" id="PRU00433"/>
    </source>
</evidence>
<dbReference type="PRINTS" id="PR00604">
    <property type="entry name" value="CYTCHRMECIAB"/>
</dbReference>
<keyword evidence="3 6" id="KW-0479">Metal-binding</keyword>
<evidence type="ECO:0000313" key="10">
    <source>
        <dbReference type="Proteomes" id="UP000320314"/>
    </source>
</evidence>
<dbReference type="Proteomes" id="UP000320314">
    <property type="component" value="Unassembled WGS sequence"/>
</dbReference>
<evidence type="ECO:0000256" key="5">
    <source>
        <dbReference type="ARBA" id="ARBA00023004"/>
    </source>
</evidence>
<feature type="compositionally biased region" description="Basic and acidic residues" evidence="7">
    <location>
        <begin position="183"/>
        <end position="193"/>
    </location>
</feature>
<dbReference type="PANTHER" id="PTHR11961">
    <property type="entry name" value="CYTOCHROME C"/>
    <property type="match status" value="1"/>
</dbReference>
<feature type="region of interest" description="Disordered" evidence="7">
    <location>
        <begin position="175"/>
        <end position="372"/>
    </location>
</feature>
<evidence type="ECO:0000256" key="2">
    <source>
        <dbReference type="ARBA" id="ARBA00022617"/>
    </source>
</evidence>
<evidence type="ECO:0000256" key="7">
    <source>
        <dbReference type="SAM" id="MobiDB-lite"/>
    </source>
</evidence>
<proteinExistence type="predicted"/>
<dbReference type="EMBL" id="VHLH01000054">
    <property type="protein sequence ID" value="TPW25777.1"/>
    <property type="molecule type" value="Genomic_DNA"/>
</dbReference>